<feature type="region of interest" description="Disordered" evidence="2">
    <location>
        <begin position="175"/>
        <end position="204"/>
    </location>
</feature>
<organism evidence="3 4">
    <name type="scientific">Thanatephorus cucumeris (strain AG1-IA)</name>
    <name type="common">Rice sheath blight fungus</name>
    <name type="synonym">Rhizoctonia solani</name>
    <dbReference type="NCBI Taxonomy" id="983506"/>
    <lineage>
        <taxon>Eukaryota</taxon>
        <taxon>Fungi</taxon>
        <taxon>Dikarya</taxon>
        <taxon>Basidiomycota</taxon>
        <taxon>Agaricomycotina</taxon>
        <taxon>Agaricomycetes</taxon>
        <taxon>Cantharellales</taxon>
        <taxon>Ceratobasidiaceae</taxon>
        <taxon>Rhizoctonia</taxon>
        <taxon>Rhizoctonia solani AG-1</taxon>
    </lineage>
</organism>
<dbReference type="Proteomes" id="UP000011668">
    <property type="component" value="Unassembled WGS sequence"/>
</dbReference>
<dbReference type="InterPro" id="IPR010492">
    <property type="entry name" value="GINS_Psf3"/>
</dbReference>
<reference evidence="3 4" key="1">
    <citation type="journal article" date="2013" name="Nat. Commun.">
        <title>The evolution and pathogenic mechanisms of the rice sheath blight pathogen.</title>
        <authorList>
            <person name="Zheng A."/>
            <person name="Lin R."/>
            <person name="Xu L."/>
            <person name="Qin P."/>
            <person name="Tang C."/>
            <person name="Ai P."/>
            <person name="Zhang D."/>
            <person name="Liu Y."/>
            <person name="Sun Z."/>
            <person name="Feng H."/>
            <person name="Wang Y."/>
            <person name="Chen Y."/>
            <person name="Liang X."/>
            <person name="Fu R."/>
            <person name="Li Q."/>
            <person name="Zhang J."/>
            <person name="Yu X."/>
            <person name="Xie Z."/>
            <person name="Ding L."/>
            <person name="Guan P."/>
            <person name="Tang J."/>
            <person name="Liang Y."/>
            <person name="Wang S."/>
            <person name="Deng Q."/>
            <person name="Li S."/>
            <person name="Zhu J."/>
            <person name="Wang L."/>
            <person name="Liu H."/>
            <person name="Li P."/>
        </authorList>
    </citation>
    <scope>NUCLEOTIDE SEQUENCE [LARGE SCALE GENOMIC DNA]</scope>
    <source>
        <strain evidence="4">AG-1 IA</strain>
    </source>
</reference>
<sequence length="244" mass="27501">MGFLDGGHEKDIKAMNEVSLPFWLIRALLAGEWIDFDIPTPYGQRVQRALKADTKNVKLAGLVGGTGLWYLFGRAIAEMYVFSLFPLLRALIANTRLEDDQRNTLSKMLLDPSISVLVPEREVDREVTRAKSSGRAWKEQNDRVRSLLLNPVEKRSNLGITVFLIVQESTKRMREWMESSDRPRSESRTESKRARAPSTIIKNTGWRDDPGLSISEKIAGITESALVSISGCVDMTARVYMVDV</sequence>
<keyword evidence="1" id="KW-0235">DNA replication</keyword>
<dbReference type="OrthoDB" id="10251744at2759"/>
<dbReference type="PANTHER" id="PTHR22768:SF0">
    <property type="entry name" value="DNA REPLICATION COMPLEX GINS PROTEIN PSF3"/>
    <property type="match status" value="1"/>
</dbReference>
<dbReference type="Gene3D" id="1.20.58.2050">
    <property type="match status" value="1"/>
</dbReference>
<accession>L8X587</accession>
<dbReference type="AlphaFoldDB" id="L8X587"/>
<comment type="caution">
    <text evidence="3">The sequence shown here is derived from an EMBL/GenBank/DDBJ whole genome shotgun (WGS) entry which is preliminary data.</text>
</comment>
<comment type="subcellular location">
    <subcellularLocation>
        <location evidence="1">Nucleus</location>
    </subcellularLocation>
</comment>
<evidence type="ECO:0000256" key="1">
    <source>
        <dbReference type="RuleBase" id="RU367161"/>
    </source>
</evidence>
<evidence type="ECO:0000313" key="3">
    <source>
        <dbReference type="EMBL" id="ELU45360.1"/>
    </source>
</evidence>
<comment type="subunit">
    <text evidence="1">Component of the GINS complex.</text>
</comment>
<feature type="compositionally biased region" description="Basic and acidic residues" evidence="2">
    <location>
        <begin position="175"/>
        <end position="193"/>
    </location>
</feature>
<dbReference type="InterPro" id="IPR038437">
    <property type="entry name" value="GINS_Psf3_sf"/>
</dbReference>
<gene>
    <name evidence="3" type="ORF">AG1IA_00594</name>
</gene>
<evidence type="ECO:0000313" key="4">
    <source>
        <dbReference type="Proteomes" id="UP000011668"/>
    </source>
</evidence>
<dbReference type="GO" id="GO:1902975">
    <property type="term" value="P:mitotic DNA replication initiation"/>
    <property type="evidence" value="ECO:0007669"/>
    <property type="project" value="TreeGrafter"/>
</dbReference>
<keyword evidence="4" id="KW-1185">Reference proteome</keyword>
<name>L8X587_THACA</name>
<dbReference type="STRING" id="983506.L8X587"/>
<comment type="similarity">
    <text evidence="1">Belongs to the GINS3/PSF3 family.</text>
</comment>
<dbReference type="HOGENOM" id="CLU_1138653_0_0_1"/>
<protein>
    <recommendedName>
        <fullName evidence="1">DNA replication complex GINS protein PSF3</fullName>
    </recommendedName>
</protein>
<comment type="function">
    <text evidence="1">The GINS complex plays an essential role in the initiation of DNA replication.</text>
</comment>
<keyword evidence="1" id="KW-0539">Nucleus</keyword>
<dbReference type="PANTHER" id="PTHR22768">
    <property type="entry name" value="DNA REPLICATION COMPLEX GINS PROTEIN PSF3"/>
    <property type="match status" value="1"/>
</dbReference>
<proteinExistence type="inferred from homology"/>
<dbReference type="GO" id="GO:0000811">
    <property type="term" value="C:GINS complex"/>
    <property type="evidence" value="ECO:0007669"/>
    <property type="project" value="UniProtKB-UniRule"/>
</dbReference>
<evidence type="ECO:0000256" key="2">
    <source>
        <dbReference type="SAM" id="MobiDB-lite"/>
    </source>
</evidence>
<dbReference type="EMBL" id="AFRT01000091">
    <property type="protein sequence ID" value="ELU45360.1"/>
    <property type="molecule type" value="Genomic_DNA"/>
</dbReference>